<organism evidence="3 4">
    <name type="scientific">Pholiota conissans</name>
    <dbReference type="NCBI Taxonomy" id="109636"/>
    <lineage>
        <taxon>Eukaryota</taxon>
        <taxon>Fungi</taxon>
        <taxon>Dikarya</taxon>
        <taxon>Basidiomycota</taxon>
        <taxon>Agaricomycotina</taxon>
        <taxon>Agaricomycetes</taxon>
        <taxon>Agaricomycetidae</taxon>
        <taxon>Agaricales</taxon>
        <taxon>Agaricineae</taxon>
        <taxon>Strophariaceae</taxon>
        <taxon>Pholiota</taxon>
    </lineage>
</organism>
<feature type="region of interest" description="Disordered" evidence="1">
    <location>
        <begin position="273"/>
        <end position="341"/>
    </location>
</feature>
<feature type="compositionally biased region" description="Polar residues" evidence="1">
    <location>
        <begin position="273"/>
        <end position="296"/>
    </location>
</feature>
<evidence type="ECO:0000256" key="1">
    <source>
        <dbReference type="SAM" id="MobiDB-lite"/>
    </source>
</evidence>
<comment type="caution">
    <text evidence="3">The sequence shown here is derived from an EMBL/GenBank/DDBJ whole genome shotgun (WGS) entry which is preliminary data.</text>
</comment>
<feature type="compositionally biased region" description="Polar residues" evidence="1">
    <location>
        <begin position="28"/>
        <end position="43"/>
    </location>
</feature>
<reference evidence="3" key="1">
    <citation type="submission" date="2020-11" db="EMBL/GenBank/DDBJ databases">
        <authorList>
            <consortium name="DOE Joint Genome Institute"/>
            <person name="Ahrendt S."/>
            <person name="Riley R."/>
            <person name="Andreopoulos W."/>
            <person name="Labutti K."/>
            <person name="Pangilinan J."/>
            <person name="Ruiz-Duenas F.J."/>
            <person name="Barrasa J.M."/>
            <person name="Sanchez-Garcia M."/>
            <person name="Camarero S."/>
            <person name="Miyauchi S."/>
            <person name="Serrano A."/>
            <person name="Linde D."/>
            <person name="Babiker R."/>
            <person name="Drula E."/>
            <person name="Ayuso-Fernandez I."/>
            <person name="Pacheco R."/>
            <person name="Padilla G."/>
            <person name="Ferreira P."/>
            <person name="Barriuso J."/>
            <person name="Kellner H."/>
            <person name="Castanera R."/>
            <person name="Alfaro M."/>
            <person name="Ramirez L."/>
            <person name="Pisabarro A.G."/>
            <person name="Kuo A."/>
            <person name="Tritt A."/>
            <person name="Lipzen A."/>
            <person name="He G."/>
            <person name="Yan M."/>
            <person name="Ng V."/>
            <person name="Cullen D."/>
            <person name="Martin F."/>
            <person name="Rosso M.-N."/>
            <person name="Henrissat B."/>
            <person name="Hibbett D."/>
            <person name="Martinez A.T."/>
            <person name="Grigoriev I.V."/>
        </authorList>
    </citation>
    <scope>NUCLEOTIDE SEQUENCE</scope>
    <source>
        <strain evidence="3">CIRM-BRFM 674</strain>
    </source>
</reference>
<keyword evidence="2" id="KW-1133">Transmembrane helix</keyword>
<accession>A0A9P6D866</accession>
<feature type="region of interest" description="Disordered" evidence="1">
    <location>
        <begin position="87"/>
        <end position="123"/>
    </location>
</feature>
<feature type="compositionally biased region" description="Polar residues" evidence="1">
    <location>
        <begin position="415"/>
        <end position="429"/>
    </location>
</feature>
<feature type="region of interest" description="Disordered" evidence="1">
    <location>
        <begin position="159"/>
        <end position="179"/>
    </location>
</feature>
<keyword evidence="4" id="KW-1185">Reference proteome</keyword>
<evidence type="ECO:0000313" key="3">
    <source>
        <dbReference type="EMBL" id="KAF9486475.1"/>
    </source>
</evidence>
<feature type="region of interest" description="Disordered" evidence="1">
    <location>
        <begin position="22"/>
        <end position="43"/>
    </location>
</feature>
<evidence type="ECO:0000313" key="4">
    <source>
        <dbReference type="Proteomes" id="UP000807469"/>
    </source>
</evidence>
<keyword evidence="2" id="KW-0812">Transmembrane</keyword>
<dbReference type="EMBL" id="MU155130">
    <property type="protein sequence ID" value="KAF9486475.1"/>
    <property type="molecule type" value="Genomic_DNA"/>
</dbReference>
<feature type="compositionally biased region" description="Polar residues" evidence="1">
    <location>
        <begin position="159"/>
        <end position="170"/>
    </location>
</feature>
<feature type="compositionally biased region" description="Polar residues" evidence="1">
    <location>
        <begin position="395"/>
        <end position="406"/>
    </location>
</feature>
<protein>
    <submittedName>
        <fullName evidence="3">Uncharacterized protein</fullName>
    </submittedName>
</protein>
<keyword evidence="2" id="KW-0472">Membrane</keyword>
<proteinExistence type="predicted"/>
<feature type="transmembrane region" description="Helical" evidence="2">
    <location>
        <begin position="50"/>
        <end position="75"/>
    </location>
</feature>
<feature type="region of interest" description="Disordered" evidence="1">
    <location>
        <begin position="380"/>
        <end position="429"/>
    </location>
</feature>
<evidence type="ECO:0000256" key="2">
    <source>
        <dbReference type="SAM" id="Phobius"/>
    </source>
</evidence>
<name>A0A9P6D866_9AGAR</name>
<dbReference type="AlphaFoldDB" id="A0A9P6D866"/>
<dbReference type="Proteomes" id="UP000807469">
    <property type="component" value="Unassembled WGS sequence"/>
</dbReference>
<sequence length="429" mass="45857">MPDLCMALNSHFSSPHRAFLMPPKTLDDSSTQSPTNNVNTPQNEETKASVLVFISAQAIGSVGLAMSILAIWFGWLLPASIASTNAEPPEIKKSQSPPLRHHRRPVSIAPITITPPTPMRRASAPVNLTPILSSSAGDGSAAGPRHVYFEDSSMSAISRRNTLPAQSSSKLLDDGPASTSTFTVSPLALTVELPAEECTEVVPMDSDSSPHSSKASLVKPSSRLHKLRLFGNGKPIPRLDLDKPCDQASIASTDTNSSEKSARRASGGFVASWTLSRTRTAPDATSNESHTPSPSRLSFARRLSPARPPASPASVTPTTPHACSPTFLTRKRQNRVSAPIPRTSPYGAPYFAAPPLLLDSNYPAYLKTLPQFEDEVQASISHVSDSDEPHLGRGRTTSIRRVNLNDSRAPVPKQRSASIDGTTRPNATS</sequence>
<gene>
    <name evidence="3" type="ORF">BDN70DRAFT_870029</name>
</gene>
<dbReference type="OrthoDB" id="3062721at2759"/>